<dbReference type="Proteomes" id="UP000001542">
    <property type="component" value="Unassembled WGS sequence"/>
</dbReference>
<protein>
    <recommendedName>
        <fullName evidence="1">DUF3447 domain-containing protein</fullName>
    </recommendedName>
</protein>
<dbReference type="RefSeq" id="XP_001313437.1">
    <property type="nucleotide sequence ID" value="XM_001313436.1"/>
</dbReference>
<accession>A2F3P0</accession>
<reference evidence="2" key="2">
    <citation type="journal article" date="2007" name="Science">
        <title>Draft genome sequence of the sexually transmitted pathogen Trichomonas vaginalis.</title>
        <authorList>
            <person name="Carlton J.M."/>
            <person name="Hirt R.P."/>
            <person name="Silva J.C."/>
            <person name="Delcher A.L."/>
            <person name="Schatz M."/>
            <person name="Zhao Q."/>
            <person name="Wortman J.R."/>
            <person name="Bidwell S.L."/>
            <person name="Alsmark U.C.M."/>
            <person name="Besteiro S."/>
            <person name="Sicheritz-Ponten T."/>
            <person name="Noel C.J."/>
            <person name="Dacks J.B."/>
            <person name="Foster P.G."/>
            <person name="Simillion C."/>
            <person name="Van de Peer Y."/>
            <person name="Miranda-Saavedra D."/>
            <person name="Barton G.J."/>
            <person name="Westrop G.D."/>
            <person name="Mueller S."/>
            <person name="Dessi D."/>
            <person name="Fiori P.L."/>
            <person name="Ren Q."/>
            <person name="Paulsen I."/>
            <person name="Zhang H."/>
            <person name="Bastida-Corcuera F.D."/>
            <person name="Simoes-Barbosa A."/>
            <person name="Brown M.T."/>
            <person name="Hayes R.D."/>
            <person name="Mukherjee M."/>
            <person name="Okumura C.Y."/>
            <person name="Schneider R."/>
            <person name="Smith A.J."/>
            <person name="Vanacova S."/>
            <person name="Villalvazo M."/>
            <person name="Haas B.J."/>
            <person name="Pertea M."/>
            <person name="Feldblyum T.V."/>
            <person name="Utterback T.R."/>
            <person name="Shu C.L."/>
            <person name="Osoegawa K."/>
            <person name="de Jong P.J."/>
            <person name="Hrdy I."/>
            <person name="Horvathova L."/>
            <person name="Zubacova Z."/>
            <person name="Dolezal P."/>
            <person name="Malik S.B."/>
            <person name="Logsdon J.M. Jr."/>
            <person name="Henze K."/>
            <person name="Gupta A."/>
            <person name="Wang C.C."/>
            <person name="Dunne R.L."/>
            <person name="Upcroft J.A."/>
            <person name="Upcroft P."/>
            <person name="White O."/>
            <person name="Salzberg S.L."/>
            <person name="Tang P."/>
            <person name="Chiu C.-H."/>
            <person name="Lee Y.-S."/>
            <person name="Embley T.M."/>
            <person name="Coombs G.H."/>
            <person name="Mottram J.C."/>
            <person name="Tachezy J."/>
            <person name="Fraser-Liggett C.M."/>
            <person name="Johnson P.J."/>
        </authorList>
    </citation>
    <scope>NUCLEOTIDE SEQUENCE [LARGE SCALE GENOMIC DNA]</scope>
    <source>
        <strain evidence="2">G3</strain>
    </source>
</reference>
<sequence length="104" mass="12166">MSDCLKYQKPNKTCMTYAIISHNIDFITFLMNEYNIKINLEFSGMFNNLESFLVYFDQTDDFNKCFVFSPIFNIPSLCEYFLSHGVEINAKDKYGKTVLYMAAC</sequence>
<dbReference type="VEuPathDB" id="TrichDB:TVAGG3_0551480"/>
<dbReference type="SUPFAM" id="SSF48403">
    <property type="entry name" value="Ankyrin repeat"/>
    <property type="match status" value="1"/>
</dbReference>
<dbReference type="EMBL" id="DS113599">
    <property type="protein sequence ID" value="EAY00508.1"/>
    <property type="molecule type" value="Genomic_DNA"/>
</dbReference>
<dbReference type="KEGG" id="tva:4758329"/>
<proteinExistence type="predicted"/>
<name>A2F3P0_TRIV3</name>
<keyword evidence="3" id="KW-1185">Reference proteome</keyword>
<evidence type="ECO:0000313" key="3">
    <source>
        <dbReference type="Proteomes" id="UP000001542"/>
    </source>
</evidence>
<dbReference type="InterPro" id="IPR036770">
    <property type="entry name" value="Ankyrin_rpt-contain_sf"/>
</dbReference>
<dbReference type="InParanoid" id="A2F3P0"/>
<dbReference type="Gene3D" id="1.25.40.20">
    <property type="entry name" value="Ankyrin repeat-containing domain"/>
    <property type="match status" value="1"/>
</dbReference>
<dbReference type="InterPro" id="IPR020683">
    <property type="entry name" value="DUF3447"/>
</dbReference>
<evidence type="ECO:0000313" key="2">
    <source>
        <dbReference type="EMBL" id="EAY00508.1"/>
    </source>
</evidence>
<reference evidence="2" key="1">
    <citation type="submission" date="2006-10" db="EMBL/GenBank/DDBJ databases">
        <authorList>
            <person name="Amadeo P."/>
            <person name="Zhao Q."/>
            <person name="Wortman J."/>
            <person name="Fraser-Liggett C."/>
            <person name="Carlton J."/>
        </authorList>
    </citation>
    <scope>NUCLEOTIDE SEQUENCE</scope>
    <source>
        <strain evidence="2">G3</strain>
    </source>
</reference>
<feature type="domain" description="DUF3447" evidence="1">
    <location>
        <begin position="1"/>
        <end position="55"/>
    </location>
</feature>
<organism evidence="2 3">
    <name type="scientific">Trichomonas vaginalis (strain ATCC PRA-98 / G3)</name>
    <dbReference type="NCBI Taxonomy" id="412133"/>
    <lineage>
        <taxon>Eukaryota</taxon>
        <taxon>Metamonada</taxon>
        <taxon>Parabasalia</taxon>
        <taxon>Trichomonadida</taxon>
        <taxon>Trichomonadidae</taxon>
        <taxon>Trichomonas</taxon>
    </lineage>
</organism>
<gene>
    <name evidence="2" type="ORF">TVAG_317930</name>
</gene>
<dbReference type="PANTHER" id="PTHR24182:SF13">
    <property type="entry name" value="LD18443P"/>
    <property type="match status" value="1"/>
</dbReference>
<dbReference type="AlphaFoldDB" id="A2F3P0"/>
<evidence type="ECO:0000259" key="1">
    <source>
        <dbReference type="Pfam" id="PF11929"/>
    </source>
</evidence>
<dbReference type="Pfam" id="PF11929">
    <property type="entry name" value="DUF3447"/>
    <property type="match status" value="1"/>
</dbReference>
<dbReference type="PANTHER" id="PTHR24182">
    <property type="entry name" value="ANKYRIN REPEAT AND SOCS BOX CONTAINING 4"/>
    <property type="match status" value="1"/>
</dbReference>